<name>A0A839S153_9PSEU</name>
<dbReference type="InterPro" id="IPR036188">
    <property type="entry name" value="FAD/NAD-bd_sf"/>
</dbReference>
<proteinExistence type="predicted"/>
<dbReference type="Proteomes" id="UP000550714">
    <property type="component" value="Unassembled WGS sequence"/>
</dbReference>
<evidence type="ECO:0000313" key="1">
    <source>
        <dbReference type="EMBL" id="MBB3050467.1"/>
    </source>
</evidence>
<gene>
    <name evidence="1" type="ORF">FHS23_001462</name>
</gene>
<organism evidence="1 2">
    <name type="scientific">Prauserella isguenensis</name>
    <dbReference type="NCBI Taxonomy" id="1470180"/>
    <lineage>
        <taxon>Bacteria</taxon>
        <taxon>Bacillati</taxon>
        <taxon>Actinomycetota</taxon>
        <taxon>Actinomycetes</taxon>
        <taxon>Pseudonocardiales</taxon>
        <taxon>Pseudonocardiaceae</taxon>
        <taxon>Prauserella</taxon>
    </lineage>
</organism>
<dbReference type="RefSeq" id="WP_183649753.1">
    <property type="nucleotide sequence ID" value="NZ_JACHWU010000001.1"/>
</dbReference>
<reference evidence="1 2" key="1">
    <citation type="submission" date="2020-08" db="EMBL/GenBank/DDBJ databases">
        <title>Genomic Encyclopedia of Type Strains, Phase III (KMG-III): the genomes of soil and plant-associated and newly described type strains.</title>
        <authorList>
            <person name="Whitman W."/>
        </authorList>
    </citation>
    <scope>NUCLEOTIDE SEQUENCE [LARGE SCALE GENOMIC DNA]</scope>
    <source>
        <strain evidence="1 2">CECT 8577</strain>
    </source>
</reference>
<evidence type="ECO:0000313" key="2">
    <source>
        <dbReference type="Proteomes" id="UP000550714"/>
    </source>
</evidence>
<sequence>MTSHAKTEGGDVVEPATETQDDWVAIAEETVNQNFYATTDPWYRGSNVSGKPTTFLDHLSGVGKHRHAVVGELDDAALSHQQVHRPNRDL</sequence>
<accession>A0A839S153</accession>
<keyword evidence="2" id="KW-1185">Reference proteome</keyword>
<comment type="caution">
    <text evidence="1">The sequence shown here is derived from an EMBL/GenBank/DDBJ whole genome shotgun (WGS) entry which is preliminary data.</text>
</comment>
<dbReference type="Gene3D" id="3.50.50.60">
    <property type="entry name" value="FAD/NAD(P)-binding domain"/>
    <property type="match status" value="1"/>
</dbReference>
<dbReference type="AlphaFoldDB" id="A0A839S153"/>
<protein>
    <submittedName>
        <fullName evidence="1">Uncharacterized protein</fullName>
    </submittedName>
</protein>
<dbReference type="EMBL" id="JACHWU010000001">
    <property type="protein sequence ID" value="MBB3050467.1"/>
    <property type="molecule type" value="Genomic_DNA"/>
</dbReference>